<dbReference type="CDD" id="cd02019">
    <property type="entry name" value="NK"/>
    <property type="match status" value="1"/>
</dbReference>
<sequence>MNKQQLRLAICGTSRSGKDTFANVLEDKLVEMGFAEADKLAFADPLKQLYKNYFFYKEDKEKPRDAYVTIGNAMREVDEDVWINHLLIAADESWGEGNSILVTDVRYENEAKVLMDKFGFILIKVDADGLIRKQRAESLGETLDLNNSGDAEVGFIKEDLLVINNGEDDLKQMERYAEIAINMAQEVANG</sequence>
<evidence type="ECO:0000313" key="1">
    <source>
        <dbReference type="EMBL" id="BAM20908.1"/>
    </source>
</evidence>
<keyword evidence="1" id="KW-0808">Transferase</keyword>
<dbReference type="RefSeq" id="YP_006488769.1">
    <property type="nucleotide sequence ID" value="NC_018086.1"/>
</dbReference>
<dbReference type="GeneID" id="13165316"/>
<keyword evidence="1" id="KW-0418">Kinase</keyword>
<dbReference type="Gene3D" id="3.40.50.300">
    <property type="entry name" value="P-loop containing nucleotide triphosphate hydrolases"/>
    <property type="match status" value="1"/>
</dbReference>
<reference evidence="1 2" key="1">
    <citation type="journal article" date="2012" name="J. Virol.">
        <title>Complete Genome Sequence of Bacteriophage BC-611 Specifically Infecting Enterococcus faecalis Strain NP-10011.</title>
        <authorList>
            <person name="Horiuchi T."/>
            <person name="Sakka M."/>
            <person name="Hayashi A."/>
            <person name="Shimada T."/>
            <person name="Kimura T."/>
            <person name="Sakka K."/>
        </authorList>
    </citation>
    <scope>NUCLEOTIDE SEQUENCE [LARGE SCALE GENOMIC DNA]</scope>
</reference>
<dbReference type="GO" id="GO:0016301">
    <property type="term" value="F:kinase activity"/>
    <property type="evidence" value="ECO:0007669"/>
    <property type="project" value="UniProtKB-KW"/>
</dbReference>
<gene>
    <name evidence="1" type="primary">efb42</name>
</gene>
<protein>
    <submittedName>
        <fullName evidence="1">Putative adenylate kinase</fullName>
    </submittedName>
</protein>
<name>I4DSL8_9CAUD</name>
<dbReference type="KEGG" id="vg:13165316"/>
<evidence type="ECO:0000313" key="2">
    <source>
        <dbReference type="Proteomes" id="UP000006172"/>
    </source>
</evidence>
<keyword evidence="2" id="KW-1185">Reference proteome</keyword>
<dbReference type="Pfam" id="PF13238">
    <property type="entry name" value="AAA_18"/>
    <property type="match status" value="1"/>
</dbReference>
<organism evidence="1 2">
    <name type="scientific">Enterococcus phage BC611</name>
    <dbReference type="NCBI Taxonomy" id="1173135"/>
    <lineage>
        <taxon>Viruses</taxon>
        <taxon>Duplodnaviria</taxon>
        <taxon>Heunggongvirae</taxon>
        <taxon>Uroviricota</taxon>
        <taxon>Caudoviricetes</taxon>
        <taxon>Saphexavirus</taxon>
        <taxon>Saphexavirus BC611</taxon>
    </lineage>
</organism>
<dbReference type="SUPFAM" id="SSF52540">
    <property type="entry name" value="P-loop containing nucleoside triphosphate hydrolases"/>
    <property type="match status" value="1"/>
</dbReference>
<dbReference type="Proteomes" id="UP000006172">
    <property type="component" value="Segment"/>
</dbReference>
<dbReference type="EMBL" id="AB712291">
    <property type="protein sequence ID" value="BAM20908.1"/>
    <property type="molecule type" value="Genomic_DNA"/>
</dbReference>
<proteinExistence type="predicted"/>
<dbReference type="InterPro" id="IPR027417">
    <property type="entry name" value="P-loop_NTPase"/>
</dbReference>
<dbReference type="OrthoDB" id="9152at10239"/>
<accession>I4DSL8</accession>